<dbReference type="HAMAP" id="MF_01007">
    <property type="entry name" value="16SrRNA_methyltr_H"/>
    <property type="match status" value="1"/>
</dbReference>
<keyword evidence="6" id="KW-0812">Transmembrane</keyword>
<feature type="compositionally biased region" description="Low complexity" evidence="5">
    <location>
        <begin position="213"/>
        <end position="228"/>
    </location>
</feature>
<evidence type="ECO:0000256" key="5">
    <source>
        <dbReference type="SAM" id="MobiDB-lite"/>
    </source>
</evidence>
<reference evidence="7 8" key="1">
    <citation type="journal article" date="2010" name="Plant Cell">
        <title>The Chlorella variabilis NC64A genome reveals adaptation to photosymbiosis, coevolution with viruses, and cryptic sex.</title>
        <authorList>
            <person name="Blanc G."/>
            <person name="Duncan G."/>
            <person name="Agarkova I."/>
            <person name="Borodovsky M."/>
            <person name="Gurnon J."/>
            <person name="Kuo A."/>
            <person name="Lindquist E."/>
            <person name="Lucas S."/>
            <person name="Pangilinan J."/>
            <person name="Polle J."/>
            <person name="Salamov A."/>
            <person name="Terry A."/>
            <person name="Yamada T."/>
            <person name="Dunigan D.D."/>
            <person name="Grigoriev I.V."/>
            <person name="Claverie J.M."/>
            <person name="Van Etten J.L."/>
        </authorList>
    </citation>
    <scope>NUCLEOTIDE SEQUENCE [LARGE SCALE GENOMIC DNA]</scope>
    <source>
        <strain evidence="7 8">NC64A</strain>
    </source>
</reference>
<dbReference type="RefSeq" id="XP_005848745.1">
    <property type="nucleotide sequence ID" value="XM_005848683.1"/>
</dbReference>
<dbReference type="Proteomes" id="UP000008141">
    <property type="component" value="Unassembled WGS sequence"/>
</dbReference>
<evidence type="ECO:0000313" key="8">
    <source>
        <dbReference type="Proteomes" id="UP000008141"/>
    </source>
</evidence>
<dbReference type="GO" id="GO:0071424">
    <property type="term" value="F:rRNA (cytosine-N4-)-methyltransferase activity"/>
    <property type="evidence" value="ECO:0007669"/>
    <property type="project" value="TreeGrafter"/>
</dbReference>
<accession>E1ZBG6</accession>
<dbReference type="PANTHER" id="PTHR11265:SF0">
    <property type="entry name" value="12S RRNA N4-METHYLCYTIDINE METHYLTRANSFERASE"/>
    <property type="match status" value="1"/>
</dbReference>
<keyword evidence="3" id="KW-0808">Transferase</keyword>
<feature type="region of interest" description="Disordered" evidence="5">
    <location>
        <begin position="203"/>
        <end position="230"/>
    </location>
</feature>
<evidence type="ECO:0000256" key="3">
    <source>
        <dbReference type="ARBA" id="ARBA00022679"/>
    </source>
</evidence>
<dbReference type="STRING" id="554065.E1ZBG6"/>
<dbReference type="SUPFAM" id="SSF81799">
    <property type="entry name" value="Putative methyltransferase TM0872, insert domain"/>
    <property type="match status" value="1"/>
</dbReference>
<dbReference type="InterPro" id="IPR002903">
    <property type="entry name" value="RsmH"/>
</dbReference>
<feature type="region of interest" description="Disordered" evidence="5">
    <location>
        <begin position="323"/>
        <end position="352"/>
    </location>
</feature>
<evidence type="ECO:0000313" key="7">
    <source>
        <dbReference type="EMBL" id="EFN56643.1"/>
    </source>
</evidence>
<sequence length="468" mass="48484">MPQRGNTGRLSGPSKGTGFDFEGLGPLITVLVAAHVAALLFWIPQQQQRQRSRPLSTSHASAAAAEAAAAAAEQPPAAAEAAPHISVLLSEVLAAFEGRAVRRYVDGTLGAAGHATAMLRQHPELESLVGFDLDPTAHQLASARLAAAGAAVVPVAVSPAGRASFELPTGPGGGDGTDGEARPTAFLVRSNFGRIQAVLRQLPLGPGGGGGSTDSNNSSSNGNTSSSSGSGGVDAILLDLGISSMQVDTADRGFSFLRDGPLDMRMDPAAPLSAELAVNTWPEGELGRVIREYGEERHWRGIARRIVAAREEAPITTTQQLVRAIGSPGGGGGGGGGRGRGRRSGGGDARFKHPATRTFQALRIAVNGELQSIAQALPDAIECLAPGGRLAVITFHSLEDRIVKWAFRAAAGMAPSDEQLPSYCLPFEEAAAQASVRILTRRPVAPSEEEQAANVRSRSAKLRVVEKL</sequence>
<dbReference type="OMA" id="NPAKRTF"/>
<feature type="transmembrane region" description="Helical" evidence="6">
    <location>
        <begin position="23"/>
        <end position="43"/>
    </location>
</feature>
<dbReference type="InterPro" id="IPR029063">
    <property type="entry name" value="SAM-dependent_MTases_sf"/>
</dbReference>
<keyword evidence="8" id="KW-1185">Reference proteome</keyword>
<dbReference type="InParanoid" id="E1ZBG6"/>
<dbReference type="FunCoup" id="E1ZBG6">
    <property type="interactions" value="717"/>
</dbReference>
<comment type="similarity">
    <text evidence="1">Belongs to the methyltransferase superfamily. RsmH family.</text>
</comment>
<name>E1ZBG6_CHLVA</name>
<dbReference type="GeneID" id="17356072"/>
<dbReference type="eggNOG" id="KOG2782">
    <property type="taxonomic scope" value="Eukaryota"/>
</dbReference>
<dbReference type="SUPFAM" id="SSF53335">
    <property type="entry name" value="S-adenosyl-L-methionine-dependent methyltransferases"/>
    <property type="match status" value="2"/>
</dbReference>
<keyword evidence="6" id="KW-0472">Membrane</keyword>
<dbReference type="Gene3D" id="3.40.50.150">
    <property type="entry name" value="Vaccinia Virus protein VP39"/>
    <property type="match status" value="2"/>
</dbReference>
<dbReference type="InterPro" id="IPR023397">
    <property type="entry name" value="SAM-dep_MeTrfase_MraW_recog"/>
</dbReference>
<protein>
    <submittedName>
        <fullName evidence="7">Uncharacterized protein</fullName>
    </submittedName>
</protein>
<dbReference type="OrthoDB" id="439808at2759"/>
<gene>
    <name evidence="7" type="ORF">CHLNCDRAFT_144447</name>
</gene>
<evidence type="ECO:0000256" key="2">
    <source>
        <dbReference type="ARBA" id="ARBA00022603"/>
    </source>
</evidence>
<evidence type="ECO:0000256" key="6">
    <source>
        <dbReference type="SAM" id="Phobius"/>
    </source>
</evidence>
<proteinExistence type="inferred from homology"/>
<keyword evidence="2" id="KW-0489">Methyltransferase</keyword>
<dbReference type="PANTHER" id="PTHR11265">
    <property type="entry name" value="S-ADENOSYL-METHYLTRANSFERASE MRAW"/>
    <property type="match status" value="1"/>
</dbReference>
<dbReference type="Pfam" id="PF01795">
    <property type="entry name" value="Methyltransf_5"/>
    <property type="match status" value="2"/>
</dbReference>
<dbReference type="EMBL" id="GL433841">
    <property type="protein sequence ID" value="EFN56643.1"/>
    <property type="molecule type" value="Genomic_DNA"/>
</dbReference>
<dbReference type="AlphaFoldDB" id="E1ZBG6"/>
<keyword evidence="4" id="KW-0949">S-adenosyl-L-methionine</keyword>
<feature type="compositionally biased region" description="Gly residues" evidence="5">
    <location>
        <begin position="327"/>
        <end position="348"/>
    </location>
</feature>
<dbReference type="KEGG" id="cvr:CHLNCDRAFT_144447"/>
<organism evidence="8">
    <name type="scientific">Chlorella variabilis</name>
    <name type="common">Green alga</name>
    <dbReference type="NCBI Taxonomy" id="554065"/>
    <lineage>
        <taxon>Eukaryota</taxon>
        <taxon>Viridiplantae</taxon>
        <taxon>Chlorophyta</taxon>
        <taxon>core chlorophytes</taxon>
        <taxon>Trebouxiophyceae</taxon>
        <taxon>Chlorellales</taxon>
        <taxon>Chlorellaceae</taxon>
        <taxon>Chlorella clade</taxon>
        <taxon>Chlorella</taxon>
    </lineage>
</organism>
<keyword evidence="6" id="KW-1133">Transmembrane helix</keyword>
<evidence type="ECO:0000256" key="1">
    <source>
        <dbReference type="ARBA" id="ARBA00010396"/>
    </source>
</evidence>
<dbReference type="Gene3D" id="1.10.150.170">
    <property type="entry name" value="Putative methyltransferase TM0872, insert domain"/>
    <property type="match status" value="1"/>
</dbReference>
<evidence type="ECO:0000256" key="4">
    <source>
        <dbReference type="ARBA" id="ARBA00022691"/>
    </source>
</evidence>
<dbReference type="GO" id="GO:0070475">
    <property type="term" value="P:rRNA base methylation"/>
    <property type="evidence" value="ECO:0007669"/>
    <property type="project" value="TreeGrafter"/>
</dbReference>